<organism evidence="2 3">
    <name type="scientific">Variovorax boronicumulans</name>
    <dbReference type="NCBI Taxonomy" id="436515"/>
    <lineage>
        <taxon>Bacteria</taxon>
        <taxon>Pseudomonadati</taxon>
        <taxon>Pseudomonadota</taxon>
        <taxon>Betaproteobacteria</taxon>
        <taxon>Burkholderiales</taxon>
        <taxon>Comamonadaceae</taxon>
        <taxon>Variovorax</taxon>
    </lineage>
</organism>
<dbReference type="EMBL" id="JAUSRD010000001">
    <property type="protein sequence ID" value="MDP9891541.1"/>
    <property type="molecule type" value="Genomic_DNA"/>
</dbReference>
<gene>
    <name evidence="2" type="ORF">J2W31_000637</name>
</gene>
<dbReference type="PANTHER" id="PTHR41773">
    <property type="entry name" value="GTP PYROPHOSPHATASE-RELATED"/>
    <property type="match status" value="1"/>
</dbReference>
<comment type="caution">
    <text evidence="2">The sequence shown here is derived from an EMBL/GenBank/DDBJ whole genome shotgun (WGS) entry which is preliminary data.</text>
</comment>
<dbReference type="InterPro" id="IPR043519">
    <property type="entry name" value="NT_sf"/>
</dbReference>
<dbReference type="GO" id="GO:0015969">
    <property type="term" value="P:guanosine tetraphosphate metabolic process"/>
    <property type="evidence" value="ECO:0007669"/>
    <property type="project" value="InterPro"/>
</dbReference>
<dbReference type="PANTHER" id="PTHR41773:SF1">
    <property type="entry name" value="RELA_SPOT DOMAIN-CONTAINING PROTEIN"/>
    <property type="match status" value="1"/>
</dbReference>
<evidence type="ECO:0000313" key="2">
    <source>
        <dbReference type="EMBL" id="MDP9891541.1"/>
    </source>
</evidence>
<feature type="domain" description="RelA/SpoT" evidence="1">
    <location>
        <begin position="74"/>
        <end position="217"/>
    </location>
</feature>
<dbReference type="SMART" id="SM00954">
    <property type="entry name" value="RelA_SpoT"/>
    <property type="match status" value="1"/>
</dbReference>
<accession>A0AAW8CUK2</accession>
<dbReference type="CDD" id="cd05399">
    <property type="entry name" value="NT_Rel-Spo_like"/>
    <property type="match status" value="1"/>
</dbReference>
<dbReference type="Proteomes" id="UP001242045">
    <property type="component" value="Unassembled WGS sequence"/>
</dbReference>
<name>A0AAW8CUK2_9BURK</name>
<proteinExistence type="predicted"/>
<sequence length="377" mass="42526">MKPQITIDLKKLELNEFLARNNIKDEDWAKANISWESLQAIGIDHDEQAGRLDDTAALFAKIIQKFEGVHSVRWRIKNPEHLMEKIVRKRADAEEKYADVDASNYFEKITDLIGIRALHLFKEDCFTIDPPMRNTWPLEEKPIAYLREGDQSPITERLEEADFEIKNHPAGYRSIHYVFSSQPVGRKILTEVQVRTIFEEGWSEIDHSVRYPNFSENELVAFFLAIFNRMAGSADEMGAFVRGLTQTLEKNEKELIAAVEEKGKILGEMSNALQELDGLRKQDAKSQTIISGLQSKINRLGQPENAISGLSNYERIFGKVNSHNVGSLGEALKKVNSLGIIGNPDLQNDLGLVAGGKLKDLLNPRLGITQSSSKKKP</sequence>
<dbReference type="Pfam" id="PF04607">
    <property type="entry name" value="RelA_SpoT"/>
    <property type="match status" value="1"/>
</dbReference>
<dbReference type="Gene3D" id="3.30.460.10">
    <property type="entry name" value="Beta Polymerase, domain 2"/>
    <property type="match status" value="1"/>
</dbReference>
<protein>
    <submittedName>
        <fullName evidence="2">PpGpp synthetase/RelA/SpoT-type nucleotidyltransferase</fullName>
    </submittedName>
</protein>
<reference evidence="2" key="1">
    <citation type="submission" date="2023-07" db="EMBL/GenBank/DDBJ databases">
        <title>Sorghum-associated microbial communities from plants grown in Nebraska, USA.</title>
        <authorList>
            <person name="Schachtman D."/>
        </authorList>
    </citation>
    <scope>NUCLEOTIDE SEQUENCE</scope>
    <source>
        <strain evidence="2">DS3754</strain>
    </source>
</reference>
<dbReference type="InterPro" id="IPR007685">
    <property type="entry name" value="RelA_SpoT"/>
</dbReference>
<dbReference type="SUPFAM" id="SSF81301">
    <property type="entry name" value="Nucleotidyltransferase"/>
    <property type="match status" value="1"/>
</dbReference>
<evidence type="ECO:0000259" key="1">
    <source>
        <dbReference type="SMART" id="SM00954"/>
    </source>
</evidence>
<dbReference type="AlphaFoldDB" id="A0AAW8CUK2"/>
<dbReference type="RefSeq" id="WP_307683793.1">
    <property type="nucleotide sequence ID" value="NZ_JAUSRD010000001.1"/>
</dbReference>
<evidence type="ECO:0000313" key="3">
    <source>
        <dbReference type="Proteomes" id="UP001242045"/>
    </source>
</evidence>